<proteinExistence type="predicted"/>
<dbReference type="InterPro" id="IPR041492">
    <property type="entry name" value="HAD_2"/>
</dbReference>
<evidence type="ECO:0000313" key="1">
    <source>
        <dbReference type="EMBL" id="KAA6372915.1"/>
    </source>
</evidence>
<reference evidence="1 2" key="1">
    <citation type="submission" date="2019-03" db="EMBL/GenBank/DDBJ databases">
        <title>Single cell metagenomics reveals metabolic interactions within the superorganism composed of flagellate Streblomastix strix and complex community of Bacteroidetes bacteria on its surface.</title>
        <authorList>
            <person name="Treitli S.C."/>
            <person name="Kolisko M."/>
            <person name="Husnik F."/>
            <person name="Keeling P."/>
            <person name="Hampl V."/>
        </authorList>
    </citation>
    <scope>NUCLEOTIDE SEQUENCE [LARGE SCALE GENOMIC DNA]</scope>
    <source>
        <strain evidence="1">ST1C</strain>
    </source>
</reference>
<dbReference type="InterPro" id="IPR023214">
    <property type="entry name" value="HAD_sf"/>
</dbReference>
<gene>
    <name evidence="1" type="ORF">EZS28_031558</name>
</gene>
<dbReference type="InterPro" id="IPR036412">
    <property type="entry name" value="HAD-like_sf"/>
</dbReference>
<dbReference type="Proteomes" id="UP000324800">
    <property type="component" value="Unassembled WGS sequence"/>
</dbReference>
<sequence>MSTKEMVDHLQIKEYFDVFATPDRVPTAKPHPDHINTALEMMGLHGEKWGENREARVLYVGDAEVDVQSAELCEFQFFICFVRQ</sequence>
<comment type="caution">
    <text evidence="1">The sequence shown here is derived from an EMBL/GenBank/DDBJ whole genome shotgun (WGS) entry which is preliminary data.</text>
</comment>
<organism evidence="1 2">
    <name type="scientific">Streblomastix strix</name>
    <dbReference type="NCBI Taxonomy" id="222440"/>
    <lineage>
        <taxon>Eukaryota</taxon>
        <taxon>Metamonada</taxon>
        <taxon>Preaxostyla</taxon>
        <taxon>Oxymonadida</taxon>
        <taxon>Streblomastigidae</taxon>
        <taxon>Streblomastix</taxon>
    </lineage>
</organism>
<dbReference type="OrthoDB" id="40579at2759"/>
<name>A0A5J4UT75_9EUKA</name>
<dbReference type="SUPFAM" id="SSF56784">
    <property type="entry name" value="HAD-like"/>
    <property type="match status" value="1"/>
</dbReference>
<dbReference type="Pfam" id="PF13419">
    <property type="entry name" value="HAD_2"/>
    <property type="match status" value="1"/>
</dbReference>
<evidence type="ECO:0008006" key="3">
    <source>
        <dbReference type="Google" id="ProtNLM"/>
    </source>
</evidence>
<dbReference type="Gene3D" id="3.40.50.1000">
    <property type="entry name" value="HAD superfamily/HAD-like"/>
    <property type="match status" value="1"/>
</dbReference>
<dbReference type="AlphaFoldDB" id="A0A5J4UT75"/>
<accession>A0A5J4UT75</accession>
<protein>
    <recommendedName>
        <fullName evidence="3">Phosphoglycolate phosphatase</fullName>
    </recommendedName>
</protein>
<evidence type="ECO:0000313" key="2">
    <source>
        <dbReference type="Proteomes" id="UP000324800"/>
    </source>
</evidence>
<dbReference type="EMBL" id="SNRW01013179">
    <property type="protein sequence ID" value="KAA6372915.1"/>
    <property type="molecule type" value="Genomic_DNA"/>
</dbReference>